<dbReference type="Gene3D" id="2.40.10.10">
    <property type="entry name" value="Trypsin-like serine proteases"/>
    <property type="match status" value="1"/>
</dbReference>
<evidence type="ECO:0000259" key="1">
    <source>
        <dbReference type="PROSITE" id="PS50240"/>
    </source>
</evidence>
<dbReference type="PROSITE" id="PS50240">
    <property type="entry name" value="TRYPSIN_DOM"/>
    <property type="match status" value="1"/>
</dbReference>
<dbReference type="GO" id="GO:0004252">
    <property type="term" value="F:serine-type endopeptidase activity"/>
    <property type="evidence" value="ECO:0007669"/>
    <property type="project" value="InterPro"/>
</dbReference>
<dbReference type="Proteomes" id="UP000324832">
    <property type="component" value="Unassembled WGS sequence"/>
</dbReference>
<dbReference type="AlphaFoldDB" id="A0A5E4QPB3"/>
<accession>A0A5E4QPB3</accession>
<organism evidence="2 3">
    <name type="scientific">Leptidea sinapis</name>
    <dbReference type="NCBI Taxonomy" id="189913"/>
    <lineage>
        <taxon>Eukaryota</taxon>
        <taxon>Metazoa</taxon>
        <taxon>Ecdysozoa</taxon>
        <taxon>Arthropoda</taxon>
        <taxon>Hexapoda</taxon>
        <taxon>Insecta</taxon>
        <taxon>Pterygota</taxon>
        <taxon>Neoptera</taxon>
        <taxon>Endopterygota</taxon>
        <taxon>Lepidoptera</taxon>
        <taxon>Glossata</taxon>
        <taxon>Ditrysia</taxon>
        <taxon>Papilionoidea</taxon>
        <taxon>Pieridae</taxon>
        <taxon>Dismorphiinae</taxon>
        <taxon>Leptidea</taxon>
    </lineage>
</organism>
<sequence length="611" mass="70443">MIIGTDSIVKNYKYNTTNHTERIGVTKRVNDDGVNQKQYEIVNMIWRKTKIFIYDELTPSSIKFTDTFRKRKKGSNLLVQNNNKLLSIKPTNKEFSTPRYIDFYYSDLNDHRNKRKHFNFLQNHTQPNQSSIAYYYNEERNRPLFDALKRPLEVVNVKYATRDTIPSPSPSTAGMCQALLSNISNANVTTTLATIPNYIQVEQTTPNPTNYTIDYRANFLNFSMAEDISLETRNAQKLTMIREGMTSEEMMTIAEAKPKVDISKVSSDKIYFFELYDRDTPESYGFTKQIDSREKIHLEDVDNDLINQNYSNKTKYVKKHAFTSTFPAENFIRLEEMTHKENGKLYAKTTTAPKTASTAVYSSGSATWSDFPFVAVYVYDPLQLRCDAAAISAHWLLASASCLCRHRENQYEAQQSAYVAYCSANWRMPECISYVKQKLIHPNFNRKDPSKQRLYNVGVVQIVNSMPETCRGWAPVTLMSHQYSTENEGSLGNAVGWGLDKYRGTDFDVANYQLMWYQSLICFSKVLNQKNKVRNIYCLSLPQYNGETQDPVHGALLFIGGKLIANYLQEERRTVGEQSAQYTGIWRLISWISNTAQEPDELEAFPFEILR</sequence>
<feature type="domain" description="Peptidase S1" evidence="1">
    <location>
        <begin position="361"/>
        <end position="597"/>
    </location>
</feature>
<protein>
    <recommendedName>
        <fullName evidence="1">Peptidase S1 domain-containing protein</fullName>
    </recommendedName>
</protein>
<evidence type="ECO:0000313" key="2">
    <source>
        <dbReference type="EMBL" id="VVC99502.1"/>
    </source>
</evidence>
<reference evidence="2 3" key="1">
    <citation type="submission" date="2017-07" db="EMBL/GenBank/DDBJ databases">
        <authorList>
            <person name="Talla V."/>
            <person name="Backstrom N."/>
        </authorList>
    </citation>
    <scope>NUCLEOTIDE SEQUENCE [LARGE SCALE GENOMIC DNA]</scope>
</reference>
<name>A0A5E4QPB3_9NEOP</name>
<dbReference type="InterPro" id="IPR009003">
    <property type="entry name" value="Peptidase_S1_PA"/>
</dbReference>
<dbReference type="EMBL" id="FZQP02004200">
    <property type="protein sequence ID" value="VVC99502.1"/>
    <property type="molecule type" value="Genomic_DNA"/>
</dbReference>
<keyword evidence="3" id="KW-1185">Reference proteome</keyword>
<dbReference type="InterPro" id="IPR001254">
    <property type="entry name" value="Trypsin_dom"/>
</dbReference>
<gene>
    <name evidence="2" type="ORF">LSINAPIS_LOCUS10374</name>
</gene>
<evidence type="ECO:0000313" key="3">
    <source>
        <dbReference type="Proteomes" id="UP000324832"/>
    </source>
</evidence>
<proteinExistence type="predicted"/>
<dbReference type="SUPFAM" id="SSF50494">
    <property type="entry name" value="Trypsin-like serine proteases"/>
    <property type="match status" value="1"/>
</dbReference>
<dbReference type="GO" id="GO:0006508">
    <property type="term" value="P:proteolysis"/>
    <property type="evidence" value="ECO:0007669"/>
    <property type="project" value="InterPro"/>
</dbReference>
<dbReference type="InterPro" id="IPR043504">
    <property type="entry name" value="Peptidase_S1_PA_chymotrypsin"/>
</dbReference>